<evidence type="ECO:0000256" key="1">
    <source>
        <dbReference type="ARBA" id="ARBA00022617"/>
    </source>
</evidence>
<dbReference type="OrthoDB" id="9809720at2"/>
<evidence type="ECO:0000259" key="5">
    <source>
        <dbReference type="PROSITE" id="PS51007"/>
    </source>
</evidence>
<dbReference type="EMBL" id="MBTA01000006">
    <property type="protein sequence ID" value="RKD18023.1"/>
    <property type="molecule type" value="Genomic_DNA"/>
</dbReference>
<name>A0A419S8F9_9SPHI</name>
<evidence type="ECO:0000256" key="4">
    <source>
        <dbReference type="PROSITE-ProRule" id="PRU00433"/>
    </source>
</evidence>
<dbReference type="InterPro" id="IPR009056">
    <property type="entry name" value="Cyt_c-like_dom"/>
</dbReference>
<evidence type="ECO:0000313" key="6">
    <source>
        <dbReference type="EMBL" id="RKD18023.1"/>
    </source>
</evidence>
<dbReference type="RefSeq" id="WP_120181093.1">
    <property type="nucleotide sequence ID" value="NZ_MBTA01000006.1"/>
</dbReference>
<gene>
    <name evidence="6" type="ORF">BCY91_16265</name>
</gene>
<proteinExistence type="predicted"/>
<dbReference type="Pfam" id="PF00034">
    <property type="entry name" value="Cytochrom_C"/>
    <property type="match status" value="1"/>
</dbReference>
<keyword evidence="7" id="KW-1185">Reference proteome</keyword>
<feature type="domain" description="Cytochrome c" evidence="5">
    <location>
        <begin position="45"/>
        <end position="159"/>
    </location>
</feature>
<keyword evidence="1 4" id="KW-0349">Heme</keyword>
<dbReference type="GO" id="GO:0009055">
    <property type="term" value="F:electron transfer activity"/>
    <property type="evidence" value="ECO:0007669"/>
    <property type="project" value="InterPro"/>
</dbReference>
<keyword evidence="3 4" id="KW-0408">Iron</keyword>
<dbReference type="PANTHER" id="PTHR35008">
    <property type="entry name" value="BLL4482 PROTEIN-RELATED"/>
    <property type="match status" value="1"/>
</dbReference>
<evidence type="ECO:0000256" key="2">
    <source>
        <dbReference type="ARBA" id="ARBA00022723"/>
    </source>
</evidence>
<evidence type="ECO:0000256" key="3">
    <source>
        <dbReference type="ARBA" id="ARBA00023004"/>
    </source>
</evidence>
<dbReference type="Gene3D" id="1.10.760.10">
    <property type="entry name" value="Cytochrome c-like domain"/>
    <property type="match status" value="2"/>
</dbReference>
<sequence length="323" mass="35680">MKALKIILFTLGGIVLMVVAGATYVNFALPNAQPATQIKIDITPERIARGAYLANHVAVCMDCHSSRNWDLYSGPMVSNSLGNGGEQFDQKKGFPGKIYAPNITPYHLKNWTDGEILRAITTGVSKDGHALFPLMAYPRFGKMDKEDVYSIIAYIRTLKPIAKNNPKTELDFPVNLINKTLPKEADFKAKPAENNQIAYGAYLVNVAGCVDCHSKTEKGSVIAGTEFGGGMEFAMPNGKITSPNITMHKANGLGNWSKQTFVSRFKAYADSSYKAPKVGLTVANTPMPWTMYAGMREKDLEAIYEYLNSLKPQNNKVELRQYY</sequence>
<dbReference type="Proteomes" id="UP000283433">
    <property type="component" value="Unassembled WGS sequence"/>
</dbReference>
<reference evidence="6 7" key="1">
    <citation type="submission" date="2016-07" db="EMBL/GenBank/DDBJ databases">
        <title>Genome of Pelobium manganitolerans.</title>
        <authorList>
            <person name="Wu S."/>
            <person name="Wang G."/>
        </authorList>
    </citation>
    <scope>NUCLEOTIDE SEQUENCE [LARGE SCALE GENOMIC DNA]</scope>
    <source>
        <strain evidence="6 7">YS-25</strain>
    </source>
</reference>
<keyword evidence="2 4" id="KW-0479">Metal-binding</keyword>
<dbReference type="GO" id="GO:0020037">
    <property type="term" value="F:heme binding"/>
    <property type="evidence" value="ECO:0007669"/>
    <property type="project" value="InterPro"/>
</dbReference>
<evidence type="ECO:0000313" key="7">
    <source>
        <dbReference type="Proteomes" id="UP000283433"/>
    </source>
</evidence>
<dbReference type="SUPFAM" id="SSF46626">
    <property type="entry name" value="Cytochrome c"/>
    <property type="match status" value="2"/>
</dbReference>
<organism evidence="6 7">
    <name type="scientific">Pelobium manganitolerans</name>
    <dbReference type="NCBI Taxonomy" id="1842495"/>
    <lineage>
        <taxon>Bacteria</taxon>
        <taxon>Pseudomonadati</taxon>
        <taxon>Bacteroidota</taxon>
        <taxon>Sphingobacteriia</taxon>
        <taxon>Sphingobacteriales</taxon>
        <taxon>Sphingobacteriaceae</taxon>
        <taxon>Pelobium</taxon>
    </lineage>
</organism>
<dbReference type="PROSITE" id="PS51007">
    <property type="entry name" value="CYTC"/>
    <property type="match status" value="2"/>
</dbReference>
<feature type="domain" description="Cytochrome c" evidence="5">
    <location>
        <begin position="195"/>
        <end position="311"/>
    </location>
</feature>
<dbReference type="InterPro" id="IPR051459">
    <property type="entry name" value="Cytochrome_c-type_DH"/>
</dbReference>
<dbReference type="InterPro" id="IPR036909">
    <property type="entry name" value="Cyt_c-like_dom_sf"/>
</dbReference>
<accession>A0A419S8F9</accession>
<comment type="caution">
    <text evidence="6">The sequence shown here is derived from an EMBL/GenBank/DDBJ whole genome shotgun (WGS) entry which is preliminary data.</text>
</comment>
<dbReference type="PANTHER" id="PTHR35008:SF8">
    <property type="entry name" value="ALCOHOL DEHYDROGENASE CYTOCHROME C SUBUNIT"/>
    <property type="match status" value="1"/>
</dbReference>
<dbReference type="GO" id="GO:0046872">
    <property type="term" value="F:metal ion binding"/>
    <property type="evidence" value="ECO:0007669"/>
    <property type="project" value="UniProtKB-KW"/>
</dbReference>
<protein>
    <submittedName>
        <fullName evidence="6">Cytochrome C</fullName>
    </submittedName>
</protein>
<dbReference type="AlphaFoldDB" id="A0A419S8F9"/>